<dbReference type="GO" id="GO:0005829">
    <property type="term" value="C:cytosol"/>
    <property type="evidence" value="ECO:0007669"/>
    <property type="project" value="TreeGrafter"/>
</dbReference>
<sequence length="240" mass="26836">MKIDFPDGVGIFETLKSIDGQVIALDLHLARARKSAKQLSLEFPTDAVIHQEIIRALNAYAIIKGIGRLRLVFPGDSEILAVHEGFRMWDRPARITRIDAPIDIEAKCCGIKVLPYREQLEIISQANELGFDEAIRLNTRGEVCEGAVSNILFRIDDQWVTPELASGCLPGIVRGLLISWFGINERKVEVADLERCDAAFLLSSLKEAQPVGYLEQRPLEIVTDLAQKIREKMTTLSVGW</sequence>
<comment type="similarity">
    <text evidence="1">Belongs to the class-IV pyridoxal-phosphate-dependent aminotransferase family.</text>
</comment>
<dbReference type="EMBL" id="CAFBLD010000007">
    <property type="protein sequence ID" value="CAB4872639.1"/>
    <property type="molecule type" value="Genomic_DNA"/>
</dbReference>
<evidence type="ECO:0000313" key="7">
    <source>
        <dbReference type="EMBL" id="CAB4948551.1"/>
    </source>
</evidence>
<dbReference type="InterPro" id="IPR043132">
    <property type="entry name" value="BCAT-like_C"/>
</dbReference>
<dbReference type="InterPro" id="IPR001544">
    <property type="entry name" value="Aminotrans_IV"/>
</dbReference>
<dbReference type="PANTHER" id="PTHR42743">
    <property type="entry name" value="AMINO-ACID AMINOTRANSFERASE"/>
    <property type="match status" value="1"/>
</dbReference>
<evidence type="ECO:0000313" key="2">
    <source>
        <dbReference type="EMBL" id="CAB4344659.1"/>
    </source>
</evidence>
<evidence type="ECO:0000256" key="1">
    <source>
        <dbReference type="ARBA" id="ARBA00009320"/>
    </source>
</evidence>
<dbReference type="EMBL" id="CAESAE010000010">
    <property type="protein sequence ID" value="CAB4344659.1"/>
    <property type="molecule type" value="Genomic_DNA"/>
</dbReference>
<name>A0A6J6PIH3_9ZZZZ</name>
<dbReference type="PANTHER" id="PTHR42743:SF11">
    <property type="entry name" value="AMINODEOXYCHORISMATE LYASE"/>
    <property type="match status" value="1"/>
</dbReference>
<dbReference type="Gene3D" id="3.30.470.10">
    <property type="match status" value="1"/>
</dbReference>
<dbReference type="EMBL" id="CAEZZW010000005">
    <property type="protein sequence ID" value="CAB4783486.1"/>
    <property type="molecule type" value="Genomic_DNA"/>
</dbReference>
<dbReference type="InterPro" id="IPR050571">
    <property type="entry name" value="Class-IV_PLP-Dep_Aminotrnsfr"/>
</dbReference>
<dbReference type="GO" id="GO:0003824">
    <property type="term" value="F:catalytic activity"/>
    <property type="evidence" value="ECO:0007669"/>
    <property type="project" value="InterPro"/>
</dbReference>
<evidence type="ECO:0000313" key="4">
    <source>
        <dbReference type="EMBL" id="CAB4722640.1"/>
    </source>
</evidence>
<accession>A0A6J6PIH3</accession>
<evidence type="ECO:0000313" key="8">
    <source>
        <dbReference type="EMBL" id="CAB4980306.1"/>
    </source>
</evidence>
<gene>
    <name evidence="3" type="ORF">UFOPK2510_01150</name>
    <name evidence="4" type="ORF">UFOPK2718_00616</name>
    <name evidence="5" type="ORF">UFOPK2936_01108</name>
    <name evidence="6" type="ORF">UFOPK3328_01155</name>
    <name evidence="7" type="ORF">UFOPK3779_01037</name>
    <name evidence="8" type="ORF">UFOPK3913_01088</name>
    <name evidence="2" type="ORF">UFOPK4107_01434</name>
</gene>
<dbReference type="InterPro" id="IPR036038">
    <property type="entry name" value="Aminotransferase-like"/>
</dbReference>
<dbReference type="AlphaFoldDB" id="A0A6J6PIH3"/>
<reference evidence="3" key="1">
    <citation type="submission" date="2020-05" db="EMBL/GenBank/DDBJ databases">
        <authorList>
            <person name="Chiriac C."/>
            <person name="Salcher M."/>
            <person name="Ghai R."/>
            <person name="Kavagutti S V."/>
        </authorList>
    </citation>
    <scope>NUCLEOTIDE SEQUENCE</scope>
</reference>
<dbReference type="InterPro" id="IPR043131">
    <property type="entry name" value="BCAT-like_N"/>
</dbReference>
<proteinExistence type="inferred from homology"/>
<dbReference type="GO" id="GO:0046394">
    <property type="term" value="P:carboxylic acid biosynthetic process"/>
    <property type="evidence" value="ECO:0007669"/>
    <property type="project" value="UniProtKB-ARBA"/>
</dbReference>
<dbReference type="EMBL" id="CAFBOC010000011">
    <property type="protein sequence ID" value="CAB4980306.1"/>
    <property type="molecule type" value="Genomic_DNA"/>
</dbReference>
<evidence type="ECO:0000313" key="5">
    <source>
        <dbReference type="EMBL" id="CAB4783486.1"/>
    </source>
</evidence>
<dbReference type="Gene3D" id="3.20.10.10">
    <property type="entry name" value="D-amino Acid Aminotransferase, subunit A, domain 2"/>
    <property type="match status" value="1"/>
</dbReference>
<organism evidence="3">
    <name type="scientific">freshwater metagenome</name>
    <dbReference type="NCBI Taxonomy" id="449393"/>
    <lineage>
        <taxon>unclassified sequences</taxon>
        <taxon>metagenomes</taxon>
        <taxon>ecological metagenomes</taxon>
    </lineage>
</organism>
<dbReference type="Pfam" id="PF01063">
    <property type="entry name" value="Aminotran_4"/>
    <property type="match status" value="1"/>
</dbReference>
<dbReference type="EMBL" id="CAEZYM010000005">
    <property type="protein sequence ID" value="CAB4722640.1"/>
    <property type="molecule type" value="Genomic_DNA"/>
</dbReference>
<dbReference type="EMBL" id="CAFBNH010000006">
    <property type="protein sequence ID" value="CAB4948551.1"/>
    <property type="molecule type" value="Genomic_DNA"/>
</dbReference>
<protein>
    <submittedName>
        <fullName evidence="3">Unannotated protein</fullName>
    </submittedName>
</protein>
<evidence type="ECO:0000313" key="3">
    <source>
        <dbReference type="EMBL" id="CAB4698332.1"/>
    </source>
</evidence>
<evidence type="ECO:0000313" key="6">
    <source>
        <dbReference type="EMBL" id="CAB4872639.1"/>
    </source>
</evidence>
<dbReference type="SUPFAM" id="SSF56752">
    <property type="entry name" value="D-aminoacid aminotransferase-like PLP-dependent enzymes"/>
    <property type="match status" value="1"/>
</dbReference>
<dbReference type="EMBL" id="CAEZXO010000006">
    <property type="protein sequence ID" value="CAB4698332.1"/>
    <property type="molecule type" value="Genomic_DNA"/>
</dbReference>